<protein>
    <submittedName>
        <fullName evidence="2">3794_t:CDS:1</fullName>
    </submittedName>
</protein>
<dbReference type="InterPro" id="IPR041698">
    <property type="entry name" value="Methyltransf_25"/>
</dbReference>
<feature type="domain" description="Methyltransferase" evidence="1">
    <location>
        <begin position="161"/>
        <end position="252"/>
    </location>
</feature>
<dbReference type="InterPro" id="IPR029063">
    <property type="entry name" value="SAM-dependent_MTases_sf"/>
</dbReference>
<proteinExistence type="predicted"/>
<gene>
    <name evidence="2" type="ORF">FCALED_LOCUS1158</name>
</gene>
<dbReference type="AlphaFoldDB" id="A0A9N8VE23"/>
<dbReference type="EMBL" id="CAJVPQ010000138">
    <property type="protein sequence ID" value="CAG8449908.1"/>
    <property type="molecule type" value="Genomic_DNA"/>
</dbReference>
<accession>A0A9N8VE23</accession>
<dbReference type="SUPFAM" id="SSF53335">
    <property type="entry name" value="S-adenosyl-L-methionine-dependent methyltransferases"/>
    <property type="match status" value="1"/>
</dbReference>
<evidence type="ECO:0000313" key="2">
    <source>
        <dbReference type="EMBL" id="CAG8449908.1"/>
    </source>
</evidence>
<sequence length="374" mass="43088">MVTNKPYKELKENQQNTKRIMQDTKCVINTLIILVIESETKLIFEEALKLTSIKPIRSAKQLPLLNQILRELIDLRVSRTKQWHENRHKQKVVEKKLHLIKFCRSDKRHAVVVVVVVPRYHGKSNDLQKNPMEAEIPSIGIVWSSNFSSPIENILIDGAKVLDVSCGAGTYLLDLSTEYNFSEFVGVDKNQLFPTSIKPNNINFLDASVEKGLSFQDNYFDFVHLSVIEPLYNASQWNFVIDEMLRVTKPGGWVEIQGYDFEENNIGPNFLTFIQGLFLPQNYIKSILSTNTRIEILESDIRKVKLGKNSDKTGLLFEQLCTVFFSEVLGEVLLDTMNFDNVDELNQEWNGTLKEFDEVQTIVDAYRIYAMKKI</sequence>
<dbReference type="PANTHER" id="PTHR43591">
    <property type="entry name" value="METHYLTRANSFERASE"/>
    <property type="match status" value="1"/>
</dbReference>
<dbReference type="Proteomes" id="UP000789570">
    <property type="component" value="Unassembled WGS sequence"/>
</dbReference>
<dbReference type="CDD" id="cd02440">
    <property type="entry name" value="AdoMet_MTases"/>
    <property type="match status" value="1"/>
</dbReference>
<dbReference type="Gene3D" id="3.40.50.150">
    <property type="entry name" value="Vaccinia Virus protein VP39"/>
    <property type="match status" value="1"/>
</dbReference>
<dbReference type="GO" id="GO:0008168">
    <property type="term" value="F:methyltransferase activity"/>
    <property type="evidence" value="ECO:0007669"/>
    <property type="project" value="TreeGrafter"/>
</dbReference>
<comment type="caution">
    <text evidence="2">The sequence shown here is derived from an EMBL/GenBank/DDBJ whole genome shotgun (WGS) entry which is preliminary data.</text>
</comment>
<dbReference type="Pfam" id="PF13649">
    <property type="entry name" value="Methyltransf_25"/>
    <property type="match status" value="1"/>
</dbReference>
<keyword evidence="3" id="KW-1185">Reference proteome</keyword>
<name>A0A9N8VE23_9GLOM</name>
<dbReference type="OrthoDB" id="2013972at2759"/>
<reference evidence="2" key="1">
    <citation type="submission" date="2021-06" db="EMBL/GenBank/DDBJ databases">
        <authorList>
            <person name="Kallberg Y."/>
            <person name="Tangrot J."/>
            <person name="Rosling A."/>
        </authorList>
    </citation>
    <scope>NUCLEOTIDE SEQUENCE</scope>
    <source>
        <strain evidence="2">UK204</strain>
    </source>
</reference>
<dbReference type="PANTHER" id="PTHR43591:SF24">
    <property type="entry name" value="2-METHOXY-6-POLYPRENYL-1,4-BENZOQUINOL METHYLASE, MITOCHONDRIAL"/>
    <property type="match status" value="1"/>
</dbReference>
<evidence type="ECO:0000259" key="1">
    <source>
        <dbReference type="Pfam" id="PF13649"/>
    </source>
</evidence>
<evidence type="ECO:0000313" key="3">
    <source>
        <dbReference type="Proteomes" id="UP000789570"/>
    </source>
</evidence>
<organism evidence="2 3">
    <name type="scientific">Funneliformis caledonium</name>
    <dbReference type="NCBI Taxonomy" id="1117310"/>
    <lineage>
        <taxon>Eukaryota</taxon>
        <taxon>Fungi</taxon>
        <taxon>Fungi incertae sedis</taxon>
        <taxon>Mucoromycota</taxon>
        <taxon>Glomeromycotina</taxon>
        <taxon>Glomeromycetes</taxon>
        <taxon>Glomerales</taxon>
        <taxon>Glomeraceae</taxon>
        <taxon>Funneliformis</taxon>
    </lineage>
</organism>